<evidence type="ECO:0000256" key="2">
    <source>
        <dbReference type="SAM" id="MobiDB-lite"/>
    </source>
</evidence>
<name>A0A9W3C4D1_RAPSA</name>
<accession>A0A9W3C4D1</accession>
<evidence type="ECO:0000256" key="1">
    <source>
        <dbReference type="SAM" id="Coils"/>
    </source>
</evidence>
<dbReference type="KEGG" id="rsz:108847561"/>
<dbReference type="Proteomes" id="UP000504610">
    <property type="component" value="Chromosome 1"/>
</dbReference>
<organism evidence="3 4">
    <name type="scientific">Raphanus sativus</name>
    <name type="common">Radish</name>
    <name type="synonym">Raphanus raphanistrum var. sativus</name>
    <dbReference type="NCBI Taxonomy" id="3726"/>
    <lineage>
        <taxon>Eukaryota</taxon>
        <taxon>Viridiplantae</taxon>
        <taxon>Streptophyta</taxon>
        <taxon>Embryophyta</taxon>
        <taxon>Tracheophyta</taxon>
        <taxon>Spermatophyta</taxon>
        <taxon>Magnoliopsida</taxon>
        <taxon>eudicotyledons</taxon>
        <taxon>Gunneridae</taxon>
        <taxon>Pentapetalae</taxon>
        <taxon>rosids</taxon>
        <taxon>malvids</taxon>
        <taxon>Brassicales</taxon>
        <taxon>Brassicaceae</taxon>
        <taxon>Brassiceae</taxon>
        <taxon>Raphanus</taxon>
    </lineage>
</organism>
<reference evidence="3" key="1">
    <citation type="journal article" date="2019" name="Database">
        <title>The radish genome database (RadishGD): an integrated information resource for radish genomics.</title>
        <authorList>
            <person name="Yu H.J."/>
            <person name="Baek S."/>
            <person name="Lee Y.J."/>
            <person name="Cho A."/>
            <person name="Mun J.H."/>
        </authorList>
    </citation>
    <scope>NUCLEOTIDE SEQUENCE [LARGE SCALE GENOMIC DNA]</scope>
    <source>
        <strain evidence="3">cv. WK10039</strain>
    </source>
</reference>
<dbReference type="PANTHER" id="PTHR31016:SF2">
    <property type="entry name" value="OS04G0228100 PROTEIN"/>
    <property type="match status" value="1"/>
</dbReference>
<sequence>MSSLSLIVFSVNLNMLYSIEIDFRLSSNDCLSHLHYLRYSRLISKLIRYNAKDETKGKKRKHDSDAELKENSSDEDEKRPKEMKIMKRAKNVNLCFVARELKSIRSDLSFIQESCGLLEEENKRLREGFVKSVRPEEDDPVRLQLEVLLTEKARLANENANLVRENQCLRQLVEYHQITSSDLFASYEQVVQGLCLDLSSPFAEIDYEHEEEETTALHVSKSLNESFDKAEEEQDC</sequence>
<proteinExistence type="predicted"/>
<evidence type="ECO:0000313" key="3">
    <source>
        <dbReference type="Proteomes" id="UP000504610"/>
    </source>
</evidence>
<gene>
    <name evidence="4" type="primary">LOC108847561</name>
</gene>
<dbReference type="RefSeq" id="XP_056846380.1">
    <property type="nucleotide sequence ID" value="XM_056990400.1"/>
</dbReference>
<dbReference type="AlphaFoldDB" id="A0A9W3C4D1"/>
<keyword evidence="3" id="KW-1185">Reference proteome</keyword>
<dbReference type="OrthoDB" id="1924603at2759"/>
<feature type="region of interest" description="Disordered" evidence="2">
    <location>
        <begin position="54"/>
        <end position="83"/>
    </location>
</feature>
<feature type="coiled-coil region" evidence="1">
    <location>
        <begin position="145"/>
        <end position="172"/>
    </location>
</feature>
<feature type="region of interest" description="Disordered" evidence="2">
    <location>
        <begin position="213"/>
        <end position="236"/>
    </location>
</feature>
<dbReference type="GeneID" id="108847561"/>
<protein>
    <submittedName>
        <fullName evidence="4">Uncharacterized protein LOC108847561</fullName>
    </submittedName>
</protein>
<keyword evidence="1" id="KW-0175">Coiled coil</keyword>
<reference evidence="4" key="2">
    <citation type="submission" date="2025-08" db="UniProtKB">
        <authorList>
            <consortium name="RefSeq"/>
        </authorList>
    </citation>
    <scope>IDENTIFICATION</scope>
    <source>
        <tissue evidence="4">Leaf</tissue>
    </source>
</reference>
<evidence type="ECO:0000313" key="4">
    <source>
        <dbReference type="RefSeq" id="XP_056846380.1"/>
    </source>
</evidence>
<dbReference type="PANTHER" id="PTHR31016">
    <property type="entry name" value="OS04G0228100 PROTEIN"/>
    <property type="match status" value="1"/>
</dbReference>